<keyword evidence="3 6" id="KW-0808">Transferase</keyword>
<dbReference type="CDD" id="cd11642">
    <property type="entry name" value="SUMT"/>
    <property type="match status" value="1"/>
</dbReference>
<dbReference type="PANTHER" id="PTHR45790">
    <property type="entry name" value="SIROHEME SYNTHASE-RELATED"/>
    <property type="match status" value="1"/>
</dbReference>
<dbReference type="InterPro" id="IPR014777">
    <property type="entry name" value="4pyrrole_Mease_sub1"/>
</dbReference>
<evidence type="ECO:0000313" key="8">
    <source>
        <dbReference type="EMBL" id="MFC4075771.1"/>
    </source>
</evidence>
<dbReference type="RefSeq" id="WP_380702008.1">
    <property type="nucleotide sequence ID" value="NZ_JBHSAP010000007.1"/>
</dbReference>
<reference evidence="9" key="1">
    <citation type="journal article" date="2019" name="Int. J. Syst. Evol. Microbiol.">
        <title>The Global Catalogue of Microorganisms (GCM) 10K type strain sequencing project: providing services to taxonomists for standard genome sequencing and annotation.</title>
        <authorList>
            <consortium name="The Broad Institute Genomics Platform"/>
            <consortium name="The Broad Institute Genome Sequencing Center for Infectious Disease"/>
            <person name="Wu L."/>
            <person name="Ma J."/>
        </authorList>
    </citation>
    <scope>NUCLEOTIDE SEQUENCE [LARGE SCALE GENOMIC DNA]</scope>
    <source>
        <strain evidence="9">IBRC-M 10813</strain>
    </source>
</reference>
<evidence type="ECO:0000256" key="1">
    <source>
        <dbReference type="ARBA" id="ARBA00012162"/>
    </source>
</evidence>
<evidence type="ECO:0000313" key="9">
    <source>
        <dbReference type="Proteomes" id="UP001595843"/>
    </source>
</evidence>
<evidence type="ECO:0000256" key="4">
    <source>
        <dbReference type="ARBA" id="ARBA00022691"/>
    </source>
</evidence>
<dbReference type="Proteomes" id="UP001595843">
    <property type="component" value="Unassembled WGS sequence"/>
</dbReference>
<comment type="caution">
    <text evidence="8">The sequence shown here is derived from an EMBL/GenBank/DDBJ whole genome shotgun (WGS) entry which is preliminary data.</text>
</comment>
<keyword evidence="2 6" id="KW-0489">Methyltransferase</keyword>
<dbReference type="PANTHER" id="PTHR45790:SF3">
    <property type="entry name" value="S-ADENOSYL-L-METHIONINE-DEPENDENT UROPORPHYRINOGEN III METHYLTRANSFERASE, CHLOROPLASTIC"/>
    <property type="match status" value="1"/>
</dbReference>
<evidence type="ECO:0000256" key="2">
    <source>
        <dbReference type="ARBA" id="ARBA00022603"/>
    </source>
</evidence>
<dbReference type="Gene3D" id="3.30.950.10">
    <property type="entry name" value="Methyltransferase, Cobalt-precorrin-4 Transmethylase, Domain 2"/>
    <property type="match status" value="1"/>
</dbReference>
<gene>
    <name evidence="8" type="primary">cobA</name>
    <name evidence="8" type="ORF">ACFOUO_03005</name>
</gene>
<dbReference type="InterPro" id="IPR050161">
    <property type="entry name" value="Siro_Cobalamin_biosynth"/>
</dbReference>
<evidence type="ECO:0000256" key="5">
    <source>
        <dbReference type="ARBA" id="ARBA00023244"/>
    </source>
</evidence>
<evidence type="ECO:0000256" key="6">
    <source>
        <dbReference type="RuleBase" id="RU003960"/>
    </source>
</evidence>
<protein>
    <recommendedName>
        <fullName evidence="1">uroporphyrinogen-III C-methyltransferase</fullName>
        <ecNumber evidence="1">2.1.1.107</ecNumber>
    </recommendedName>
</protein>
<accession>A0ABV8JA59</accession>
<dbReference type="Pfam" id="PF00590">
    <property type="entry name" value="TP_methylase"/>
    <property type="match status" value="1"/>
</dbReference>
<keyword evidence="4" id="KW-0949">S-adenosyl-L-methionine</keyword>
<dbReference type="InterPro" id="IPR035996">
    <property type="entry name" value="4pyrrol_Methylase_sf"/>
</dbReference>
<dbReference type="GO" id="GO:0004851">
    <property type="term" value="F:uroporphyrin-III C-methyltransferase activity"/>
    <property type="evidence" value="ECO:0007669"/>
    <property type="project" value="UniProtKB-EC"/>
</dbReference>
<proteinExistence type="inferred from homology"/>
<keyword evidence="9" id="KW-1185">Reference proteome</keyword>
<dbReference type="NCBIfam" id="TIGR01469">
    <property type="entry name" value="cobA_cysG_Cterm"/>
    <property type="match status" value="1"/>
</dbReference>
<dbReference type="Gene3D" id="3.40.1010.10">
    <property type="entry name" value="Cobalt-precorrin-4 Transmethylase, Domain 1"/>
    <property type="match status" value="1"/>
</dbReference>
<dbReference type="SUPFAM" id="SSF53790">
    <property type="entry name" value="Tetrapyrrole methylase"/>
    <property type="match status" value="1"/>
</dbReference>
<comment type="similarity">
    <text evidence="6">Belongs to the precorrin methyltransferase family.</text>
</comment>
<evidence type="ECO:0000256" key="3">
    <source>
        <dbReference type="ARBA" id="ARBA00022679"/>
    </source>
</evidence>
<feature type="domain" description="Tetrapyrrole methylase" evidence="7">
    <location>
        <begin position="3"/>
        <end position="214"/>
    </location>
</feature>
<sequence length="263" mass="28630">MGKVYLVGGGPGDPELITLKGVRAIREADVILYDRLINNELLNHARPGADLIYCGKLPDYHTMKQETINKFLIKHAASGKVVTRLKGGDPFVFGRGGEEAQALAKNGIPFEVVPGITSGIAAPAYAGIPVTHREYGSTFAFVTGHRKEGEDEELKWESLAKGIDTLAIYMGVKNLPYIQERLLSHGKSPKTPVALVQWGTTGEQRTVTGTLNTIAEEALRHEVTNPTLIVVGEVVRLREKIAWFEKLGSDQRDGLVAETAGVY</sequence>
<keyword evidence="5" id="KW-0627">Porphyrin biosynthesis</keyword>
<dbReference type="InterPro" id="IPR006366">
    <property type="entry name" value="CobA/CysG_C"/>
</dbReference>
<dbReference type="PROSITE" id="PS00840">
    <property type="entry name" value="SUMT_2"/>
    <property type="match status" value="1"/>
</dbReference>
<dbReference type="EMBL" id="JBHSAP010000007">
    <property type="protein sequence ID" value="MFC4075771.1"/>
    <property type="molecule type" value="Genomic_DNA"/>
</dbReference>
<dbReference type="GO" id="GO:0032259">
    <property type="term" value="P:methylation"/>
    <property type="evidence" value="ECO:0007669"/>
    <property type="project" value="UniProtKB-KW"/>
</dbReference>
<dbReference type="InterPro" id="IPR014776">
    <property type="entry name" value="4pyrrole_Mease_sub2"/>
</dbReference>
<name>A0ABV8JA59_9BACL</name>
<organism evidence="8 9">
    <name type="scientific">Salinithrix halophila</name>
    <dbReference type="NCBI Taxonomy" id="1485204"/>
    <lineage>
        <taxon>Bacteria</taxon>
        <taxon>Bacillati</taxon>
        <taxon>Bacillota</taxon>
        <taxon>Bacilli</taxon>
        <taxon>Bacillales</taxon>
        <taxon>Thermoactinomycetaceae</taxon>
        <taxon>Salinithrix</taxon>
    </lineage>
</organism>
<dbReference type="NCBIfam" id="NF004790">
    <property type="entry name" value="PRK06136.1"/>
    <property type="match status" value="1"/>
</dbReference>
<dbReference type="InterPro" id="IPR003043">
    <property type="entry name" value="Uropor_MeTrfase_CS"/>
</dbReference>
<dbReference type="InterPro" id="IPR000878">
    <property type="entry name" value="4pyrrol_Mease"/>
</dbReference>
<evidence type="ECO:0000259" key="7">
    <source>
        <dbReference type="Pfam" id="PF00590"/>
    </source>
</evidence>
<dbReference type="EC" id="2.1.1.107" evidence="1"/>